<protein>
    <submittedName>
        <fullName evidence="1">Uncharacterized protein</fullName>
    </submittedName>
</protein>
<gene>
    <name evidence="1" type="ORF">HXM71_05480</name>
</gene>
<dbReference type="Proteomes" id="UP000722050">
    <property type="component" value="Unassembled WGS sequence"/>
</dbReference>
<reference evidence="1" key="1">
    <citation type="submission" date="2020-04" db="EMBL/GenBank/DDBJ databases">
        <title>Deep metagenomics examines the oral microbiome during advanced dental caries in children, revealing novel taxa and co-occurrences with host molecules.</title>
        <authorList>
            <person name="Baker J.L."/>
            <person name="Morton J.T."/>
            <person name="Dinis M."/>
            <person name="Alvarez R."/>
            <person name="Tran N.C."/>
            <person name="Knight R."/>
            <person name="Edlund A."/>
        </authorList>
    </citation>
    <scope>NUCLEOTIDE SEQUENCE</scope>
    <source>
        <strain evidence="1">JCVI_24_bin.8</strain>
    </source>
</reference>
<comment type="caution">
    <text evidence="1">The sequence shown here is derived from an EMBL/GenBank/DDBJ whole genome shotgun (WGS) entry which is preliminary data.</text>
</comment>
<proteinExistence type="predicted"/>
<dbReference type="EMBL" id="JABZQH010000192">
    <property type="protein sequence ID" value="MBF1352555.1"/>
    <property type="molecule type" value="Genomic_DNA"/>
</dbReference>
<evidence type="ECO:0000313" key="2">
    <source>
        <dbReference type="Proteomes" id="UP000722050"/>
    </source>
</evidence>
<sequence length="100" mass="11013">MDYKGTVFSGDDDAVCIIRYSSKDSIKVKIARSPELGGDLVQAPPYKGNGFTKSTKSHIVPEFYQSEIEKLIPGSKIYKLKSDGMLIEIAELNKGAWIGK</sequence>
<organism evidence="1 2">
    <name type="scientific">Mogibacterium diversum</name>
    <dbReference type="NCBI Taxonomy" id="114527"/>
    <lineage>
        <taxon>Bacteria</taxon>
        <taxon>Bacillati</taxon>
        <taxon>Bacillota</taxon>
        <taxon>Clostridia</taxon>
        <taxon>Peptostreptococcales</taxon>
        <taxon>Anaerovoracaceae</taxon>
        <taxon>Mogibacterium</taxon>
    </lineage>
</organism>
<name>A0A930EE69_9FIRM</name>
<dbReference type="AlphaFoldDB" id="A0A930EE69"/>
<evidence type="ECO:0000313" key="1">
    <source>
        <dbReference type="EMBL" id="MBF1352555.1"/>
    </source>
</evidence>
<accession>A0A930EE69</accession>